<dbReference type="Pfam" id="PF00361">
    <property type="entry name" value="Proton_antipo_M"/>
    <property type="match status" value="1"/>
</dbReference>
<evidence type="ECO:0000256" key="5">
    <source>
        <dbReference type="ARBA" id="ARBA00022448"/>
    </source>
</evidence>
<evidence type="ECO:0000256" key="1">
    <source>
        <dbReference type="ARBA" id="ARBA00004225"/>
    </source>
</evidence>
<comment type="function">
    <text evidence="16">Core subunit of the mitochondrial membrane respiratory chain NADH dehydrogenase (Complex I) which catalyzes electron transfer from NADH through the respiratory chain, using ubiquinone as an electron acceptor. Essential for the catalytic activity and assembly of complex I.</text>
</comment>
<dbReference type="InterPro" id="IPR001750">
    <property type="entry name" value="ND/Mrp_TM"/>
</dbReference>
<dbReference type="GO" id="GO:0048039">
    <property type="term" value="F:ubiquinone binding"/>
    <property type="evidence" value="ECO:0007669"/>
    <property type="project" value="TreeGrafter"/>
</dbReference>
<evidence type="ECO:0000256" key="13">
    <source>
        <dbReference type="ARBA" id="ARBA00023128"/>
    </source>
</evidence>
<evidence type="ECO:0000256" key="7">
    <source>
        <dbReference type="ARBA" id="ARBA00022692"/>
    </source>
</evidence>
<comment type="catalytic activity">
    <reaction evidence="15 16">
        <text>a ubiquinone + NADH + 5 H(+)(in) = a ubiquinol + NAD(+) + 4 H(+)(out)</text>
        <dbReference type="Rhea" id="RHEA:29091"/>
        <dbReference type="Rhea" id="RHEA-COMP:9565"/>
        <dbReference type="Rhea" id="RHEA-COMP:9566"/>
        <dbReference type="ChEBI" id="CHEBI:15378"/>
        <dbReference type="ChEBI" id="CHEBI:16389"/>
        <dbReference type="ChEBI" id="CHEBI:17976"/>
        <dbReference type="ChEBI" id="CHEBI:57540"/>
        <dbReference type="ChEBI" id="CHEBI:57945"/>
        <dbReference type="EC" id="7.1.1.2"/>
    </reaction>
</comment>
<feature type="transmembrane region" description="Helical" evidence="16">
    <location>
        <begin position="190"/>
        <end position="213"/>
    </location>
</feature>
<dbReference type="GO" id="GO:0042773">
    <property type="term" value="P:ATP synthesis coupled electron transport"/>
    <property type="evidence" value="ECO:0007669"/>
    <property type="project" value="InterPro"/>
</dbReference>
<dbReference type="EC" id="7.1.1.2" evidence="3 16"/>
<protein>
    <recommendedName>
        <fullName evidence="4 16">NADH-ubiquinone oxidoreductase chain 4</fullName>
        <ecNumber evidence="3 16">7.1.1.2</ecNumber>
    </recommendedName>
</protein>
<evidence type="ECO:0000256" key="4">
    <source>
        <dbReference type="ARBA" id="ARBA00021006"/>
    </source>
</evidence>
<dbReference type="AlphaFoldDB" id="I6NJP8"/>
<evidence type="ECO:0000256" key="6">
    <source>
        <dbReference type="ARBA" id="ARBA00022660"/>
    </source>
</evidence>
<keyword evidence="12 16" id="KW-0830">Ubiquinone</keyword>
<dbReference type="GO" id="GO:0008137">
    <property type="term" value="F:NADH dehydrogenase (ubiquinone) activity"/>
    <property type="evidence" value="ECO:0007669"/>
    <property type="project" value="UniProtKB-UniRule"/>
</dbReference>
<evidence type="ECO:0000256" key="12">
    <source>
        <dbReference type="ARBA" id="ARBA00023075"/>
    </source>
</evidence>
<evidence type="ECO:0000256" key="11">
    <source>
        <dbReference type="ARBA" id="ARBA00023027"/>
    </source>
</evidence>
<dbReference type="PRINTS" id="PR01437">
    <property type="entry name" value="NUOXDRDTASE4"/>
</dbReference>
<proteinExistence type="inferred from homology"/>
<dbReference type="PANTHER" id="PTHR43507:SF20">
    <property type="entry name" value="NADH-UBIQUINONE OXIDOREDUCTASE CHAIN 4"/>
    <property type="match status" value="1"/>
</dbReference>
<keyword evidence="5 16" id="KW-0813">Transport</keyword>
<reference evidence="18" key="1">
    <citation type="submission" date="2011-07" db="EMBL/GenBank/DDBJ databases">
        <title>The complete mitochondrial genomes of six heterodont bivalves (Tellinoidea and Solenoidea): extensive gene rearrangements and phylogenetic implications.</title>
        <authorList>
            <person name="Yuan Y."/>
            <person name="Li Q."/>
        </authorList>
    </citation>
    <scope>NUCLEOTIDE SEQUENCE</scope>
</reference>
<sequence length="453" mass="50214">MKYLLNMKSLLATYRSVSKFKVEPMGLILLGLSAMMIASVSSYQTYVDSVIMKTSWWMSDSLSVVLISLTIIVTMISLLCSDEDFSLNKSLTTFSLCVCSITFCCIMFFISCNLMVFYFFFESSLIPTTILILGWGHQPERLQAGMQMVLYTVYGSLPMLVLFSFVWLGSGTSNMVMLALLHESFLPKVSIVWFFLFIGMLVKIPVFLVHGWLPKAHVEAPVSGSMVLAGVLLKMGLYGVCRVIWSFGCPPANISFMFMTIALWGGVLCSFMCLCFHDLKSVIAYSSIAHMSMALSGILTMSNVGWMSGICMGVVHGLCSPCMFALANYTYSLTGSRSTMMCKGVLKVAPILSSMWFIFCIINMGCPPTPNFYSECLLFSSISGFSSVLYLPLYFMCFLAAAFSLFIYASVNHGYQGVMVRPSSGLSVRFLISMSVSGLFLISMFLFLDMVFL</sequence>
<feature type="transmembrane region" description="Helical" evidence="16">
    <location>
        <begin position="282"/>
        <end position="300"/>
    </location>
</feature>
<comment type="subcellular location">
    <subcellularLocation>
        <location evidence="1 16">Mitochondrion membrane</location>
        <topology evidence="1 16">Multi-pass membrane protein</topology>
    </subcellularLocation>
</comment>
<evidence type="ECO:0000256" key="2">
    <source>
        <dbReference type="ARBA" id="ARBA00009025"/>
    </source>
</evidence>
<evidence type="ECO:0000256" key="10">
    <source>
        <dbReference type="ARBA" id="ARBA00022989"/>
    </source>
</evidence>
<dbReference type="GO" id="GO:0003954">
    <property type="term" value="F:NADH dehydrogenase activity"/>
    <property type="evidence" value="ECO:0007669"/>
    <property type="project" value="TreeGrafter"/>
</dbReference>
<evidence type="ECO:0000256" key="3">
    <source>
        <dbReference type="ARBA" id="ARBA00012944"/>
    </source>
</evidence>
<keyword evidence="11 16" id="KW-0520">NAD</keyword>
<feature type="transmembrane region" description="Helical" evidence="16">
    <location>
        <begin position="430"/>
        <end position="448"/>
    </location>
</feature>
<dbReference type="PANTHER" id="PTHR43507">
    <property type="entry name" value="NADH-UBIQUINONE OXIDOREDUCTASE CHAIN 4"/>
    <property type="match status" value="1"/>
</dbReference>
<keyword evidence="7 16" id="KW-0812">Transmembrane</keyword>
<feature type="transmembrane region" description="Helical" evidence="16">
    <location>
        <begin position="148"/>
        <end position="170"/>
    </location>
</feature>
<keyword evidence="10 16" id="KW-1133">Transmembrane helix</keyword>
<keyword evidence="14 16" id="KW-0472">Membrane</keyword>
<name>I6NJP8_9BIVA</name>
<feature type="transmembrane region" description="Helical" evidence="16">
    <location>
        <begin position="116"/>
        <end position="136"/>
    </location>
</feature>
<keyword evidence="9 16" id="KW-0249">Electron transport</keyword>
<evidence type="ECO:0000313" key="18">
    <source>
        <dbReference type="EMBL" id="AEV94292.1"/>
    </source>
</evidence>
<evidence type="ECO:0000259" key="17">
    <source>
        <dbReference type="Pfam" id="PF00361"/>
    </source>
</evidence>
<organism evidence="18">
    <name type="scientific">Nuttallia olivacea</name>
    <dbReference type="NCBI Taxonomy" id="1125678"/>
    <lineage>
        <taxon>Eukaryota</taxon>
        <taxon>Metazoa</taxon>
        <taxon>Spiralia</taxon>
        <taxon>Lophotrochozoa</taxon>
        <taxon>Mollusca</taxon>
        <taxon>Bivalvia</taxon>
        <taxon>Autobranchia</taxon>
        <taxon>Heteroconchia</taxon>
        <taxon>Euheterodonta</taxon>
        <taxon>Imparidentia</taxon>
        <taxon>Neoheterodontei</taxon>
        <taxon>Cardiida</taxon>
        <taxon>Tellinoidea</taxon>
        <taxon>Psammobiidae</taxon>
        <taxon>Nuttallia</taxon>
    </lineage>
</organism>
<dbReference type="GO" id="GO:0031966">
    <property type="term" value="C:mitochondrial membrane"/>
    <property type="evidence" value="ECO:0007669"/>
    <property type="project" value="UniProtKB-SubCell"/>
</dbReference>
<feature type="domain" description="NADH:quinone oxidoreductase/Mrp antiporter transmembrane" evidence="17">
    <location>
        <begin position="112"/>
        <end position="390"/>
    </location>
</feature>
<evidence type="ECO:0000256" key="9">
    <source>
        <dbReference type="ARBA" id="ARBA00022982"/>
    </source>
</evidence>
<dbReference type="EMBL" id="JN398364">
    <property type="protein sequence ID" value="AEV94292.1"/>
    <property type="molecule type" value="Genomic_DNA"/>
</dbReference>
<evidence type="ECO:0000256" key="14">
    <source>
        <dbReference type="ARBA" id="ARBA00023136"/>
    </source>
</evidence>
<evidence type="ECO:0000256" key="15">
    <source>
        <dbReference type="ARBA" id="ARBA00049551"/>
    </source>
</evidence>
<dbReference type="GO" id="GO:0015990">
    <property type="term" value="P:electron transport coupled proton transport"/>
    <property type="evidence" value="ECO:0007669"/>
    <property type="project" value="TreeGrafter"/>
</dbReference>
<dbReference type="InterPro" id="IPR003918">
    <property type="entry name" value="NADH_UbQ_OxRdtase"/>
</dbReference>
<comment type="similarity">
    <text evidence="2 16">Belongs to the complex I subunit 4 family.</text>
</comment>
<feature type="transmembrane region" description="Helical" evidence="16">
    <location>
        <begin position="385"/>
        <end position="409"/>
    </location>
</feature>
<feature type="transmembrane region" description="Helical" evidence="16">
    <location>
        <begin position="348"/>
        <end position="365"/>
    </location>
</feature>
<keyword evidence="13 16" id="KW-0496">Mitochondrion</keyword>
<feature type="transmembrane region" description="Helical" evidence="16">
    <location>
        <begin position="254"/>
        <end position="275"/>
    </location>
</feature>
<evidence type="ECO:0000256" key="16">
    <source>
        <dbReference type="RuleBase" id="RU003297"/>
    </source>
</evidence>
<feature type="transmembrane region" description="Helical" evidence="16">
    <location>
        <begin position="61"/>
        <end position="79"/>
    </location>
</feature>
<feature type="transmembrane region" description="Helical" evidence="16">
    <location>
        <begin position="225"/>
        <end position="248"/>
    </location>
</feature>
<keyword evidence="6 16" id="KW-0679">Respiratory chain</keyword>
<keyword evidence="8" id="KW-1278">Translocase</keyword>
<evidence type="ECO:0000256" key="8">
    <source>
        <dbReference type="ARBA" id="ARBA00022967"/>
    </source>
</evidence>
<feature type="transmembrane region" description="Helical" evidence="16">
    <location>
        <begin position="91"/>
        <end position="110"/>
    </location>
</feature>
<geneLocation type="mitochondrion" evidence="18"/>
<feature type="transmembrane region" description="Helical" evidence="16">
    <location>
        <begin position="306"/>
        <end position="327"/>
    </location>
</feature>
<gene>
    <name evidence="18" type="primary">nad4</name>
</gene>
<accession>I6NJP8</accession>